<gene>
    <name evidence="1" type="ORF">F2P81_020293</name>
</gene>
<dbReference type="EMBL" id="VEVO01000018">
    <property type="protein sequence ID" value="KAF0027552.1"/>
    <property type="molecule type" value="Genomic_DNA"/>
</dbReference>
<proteinExistence type="predicted"/>
<protein>
    <submittedName>
        <fullName evidence="1">Uncharacterized protein</fullName>
    </submittedName>
</protein>
<organism evidence="1 2">
    <name type="scientific">Scophthalmus maximus</name>
    <name type="common">Turbot</name>
    <name type="synonym">Psetta maxima</name>
    <dbReference type="NCBI Taxonomy" id="52904"/>
    <lineage>
        <taxon>Eukaryota</taxon>
        <taxon>Metazoa</taxon>
        <taxon>Chordata</taxon>
        <taxon>Craniata</taxon>
        <taxon>Vertebrata</taxon>
        <taxon>Euteleostomi</taxon>
        <taxon>Actinopterygii</taxon>
        <taxon>Neopterygii</taxon>
        <taxon>Teleostei</taxon>
        <taxon>Neoteleostei</taxon>
        <taxon>Acanthomorphata</taxon>
        <taxon>Carangaria</taxon>
        <taxon>Pleuronectiformes</taxon>
        <taxon>Pleuronectoidei</taxon>
        <taxon>Scophthalmidae</taxon>
        <taxon>Scophthalmus</taxon>
    </lineage>
</organism>
<name>A0A6A4S8V8_SCOMX</name>
<accession>A0A6A4S8V8</accession>
<comment type="caution">
    <text evidence="1">The sequence shown here is derived from an EMBL/GenBank/DDBJ whole genome shotgun (WGS) entry which is preliminary data.</text>
</comment>
<dbReference type="AlphaFoldDB" id="A0A6A4S8V8"/>
<evidence type="ECO:0000313" key="2">
    <source>
        <dbReference type="Proteomes" id="UP000438429"/>
    </source>
</evidence>
<evidence type="ECO:0000313" key="1">
    <source>
        <dbReference type="EMBL" id="KAF0027552.1"/>
    </source>
</evidence>
<reference evidence="1 2" key="1">
    <citation type="submission" date="2019-06" db="EMBL/GenBank/DDBJ databases">
        <title>Draft genomes of female and male turbot (Scophthalmus maximus).</title>
        <authorList>
            <person name="Xu H."/>
            <person name="Xu X.-W."/>
            <person name="Shao C."/>
            <person name="Chen S."/>
        </authorList>
    </citation>
    <scope>NUCLEOTIDE SEQUENCE [LARGE SCALE GENOMIC DNA]</scope>
    <source>
        <strain evidence="1">Ysfricsl-2016a</strain>
        <tissue evidence="1">Blood</tissue>
    </source>
</reference>
<dbReference type="PROSITE" id="PS51257">
    <property type="entry name" value="PROKAR_LIPOPROTEIN"/>
    <property type="match status" value="1"/>
</dbReference>
<sequence>MQSRANYTQDRQLSAKERTNGLAGFCVLPTVLSCRDTRSPRQCLLMLIVSEFQHQAYSMLPGFTRQQTRGRPGLTVAKADRTTEDKGMGSIWPGITAFKKGKNGTVKRICMTAPRTEQHGNGTPANVTLIWC</sequence>
<dbReference type="Proteomes" id="UP000438429">
    <property type="component" value="Unassembled WGS sequence"/>
</dbReference>